<evidence type="ECO:0000256" key="5">
    <source>
        <dbReference type="SAM" id="Phobius"/>
    </source>
</evidence>
<feature type="transmembrane region" description="Helical" evidence="5">
    <location>
        <begin position="39"/>
        <end position="58"/>
    </location>
</feature>
<evidence type="ECO:0000313" key="7">
    <source>
        <dbReference type="Proteomes" id="UP000254572"/>
    </source>
</evidence>
<proteinExistence type="predicted"/>
<comment type="subcellular location">
    <subcellularLocation>
        <location evidence="1">Membrane</location>
        <topology evidence="1">Multi-pass membrane protein</topology>
    </subcellularLocation>
</comment>
<protein>
    <submittedName>
        <fullName evidence="6">Bile acid transporter</fullName>
    </submittedName>
</protein>
<feature type="transmembrane region" description="Helical" evidence="5">
    <location>
        <begin position="98"/>
        <end position="120"/>
    </location>
</feature>
<sequence length="319" mass="34153">MHKIRRLSTFIGQTFALWAIVFAIIGFSLPQPFVPLKGSIPYALGVIMFGMGLTLRARDFEEIVRRPAQVLLGIVAQFLIMPLLAVALVHVFALDPMVALGVILVGCCPGGTSSNVMTYLARGDVALSVTITSCSTLLSPLLTPLLLQLYAHTSVNIEAGKMMVSILETVLLPIVTGVVVNRLFDRHLQLLRDALPLISVSGIVLIIAIVVALSKATIAASGLIIFGVVILHNLLGYAMGLGIAWLVGLDSTQRRAVMIEVGMQNSGLGATLGTKYFSAETALPSAIFSVWHNISGALVANICAWWDKRNHHLSPAKPE</sequence>
<evidence type="ECO:0000256" key="3">
    <source>
        <dbReference type="ARBA" id="ARBA00022989"/>
    </source>
</evidence>
<organism evidence="6 7">
    <name type="scientific">Cardiobacterium valvarum</name>
    <dbReference type="NCBI Taxonomy" id="194702"/>
    <lineage>
        <taxon>Bacteria</taxon>
        <taxon>Pseudomonadati</taxon>
        <taxon>Pseudomonadota</taxon>
        <taxon>Gammaproteobacteria</taxon>
        <taxon>Cardiobacteriales</taxon>
        <taxon>Cardiobacteriaceae</taxon>
        <taxon>Cardiobacterium</taxon>
    </lineage>
</organism>
<dbReference type="InterPro" id="IPR004710">
    <property type="entry name" value="Bilac:Na_transpt"/>
</dbReference>
<name>A0A381E3A4_9GAMM</name>
<evidence type="ECO:0000256" key="2">
    <source>
        <dbReference type="ARBA" id="ARBA00022692"/>
    </source>
</evidence>
<dbReference type="Proteomes" id="UP000254572">
    <property type="component" value="Unassembled WGS sequence"/>
</dbReference>
<dbReference type="InterPro" id="IPR002657">
    <property type="entry name" value="BilAc:Na_symport/Acr3"/>
</dbReference>
<dbReference type="AlphaFoldDB" id="A0A381E3A4"/>
<reference evidence="6 7" key="1">
    <citation type="submission" date="2018-06" db="EMBL/GenBank/DDBJ databases">
        <authorList>
            <consortium name="Pathogen Informatics"/>
            <person name="Doyle S."/>
        </authorList>
    </citation>
    <scope>NUCLEOTIDE SEQUENCE [LARGE SCALE GENOMIC DNA]</scope>
    <source>
        <strain evidence="6 7">NCTC13294</strain>
    </source>
</reference>
<feature type="transmembrane region" description="Helical" evidence="5">
    <location>
        <begin position="224"/>
        <end position="248"/>
    </location>
</feature>
<dbReference type="EMBL" id="UFUW01000001">
    <property type="protein sequence ID" value="SUX20484.1"/>
    <property type="molecule type" value="Genomic_DNA"/>
</dbReference>
<gene>
    <name evidence="6" type="ORF">NCTC13294_00753</name>
</gene>
<feature type="transmembrane region" description="Helical" evidence="5">
    <location>
        <begin position="70"/>
        <end position="92"/>
    </location>
</feature>
<feature type="transmembrane region" description="Helical" evidence="5">
    <location>
        <begin position="162"/>
        <end position="184"/>
    </location>
</feature>
<keyword evidence="3 5" id="KW-1133">Transmembrane helix</keyword>
<evidence type="ECO:0000313" key="6">
    <source>
        <dbReference type="EMBL" id="SUX20484.1"/>
    </source>
</evidence>
<dbReference type="PANTHER" id="PTHR10361:SF28">
    <property type="entry name" value="P3 PROTEIN-RELATED"/>
    <property type="match status" value="1"/>
</dbReference>
<feature type="transmembrane region" description="Helical" evidence="5">
    <location>
        <begin position="7"/>
        <end position="27"/>
    </location>
</feature>
<keyword evidence="4 5" id="KW-0472">Membrane</keyword>
<dbReference type="Pfam" id="PF01758">
    <property type="entry name" value="SBF"/>
    <property type="match status" value="1"/>
</dbReference>
<dbReference type="PANTHER" id="PTHR10361">
    <property type="entry name" value="SODIUM-BILE ACID COTRANSPORTER"/>
    <property type="match status" value="1"/>
</dbReference>
<feature type="transmembrane region" description="Helical" evidence="5">
    <location>
        <begin position="196"/>
        <end position="218"/>
    </location>
</feature>
<evidence type="ECO:0000256" key="1">
    <source>
        <dbReference type="ARBA" id="ARBA00004141"/>
    </source>
</evidence>
<accession>A0A381E3A4</accession>
<feature type="transmembrane region" description="Helical" evidence="5">
    <location>
        <begin position="127"/>
        <end position="150"/>
    </location>
</feature>
<dbReference type="RefSeq" id="WP_115610984.1">
    <property type="nucleotide sequence ID" value="NZ_JBHLZC010000001.1"/>
</dbReference>
<dbReference type="Gene3D" id="1.20.1530.20">
    <property type="match status" value="1"/>
</dbReference>
<keyword evidence="7" id="KW-1185">Reference proteome</keyword>
<dbReference type="OrthoDB" id="9806785at2"/>
<dbReference type="GO" id="GO:0016020">
    <property type="term" value="C:membrane"/>
    <property type="evidence" value="ECO:0007669"/>
    <property type="project" value="UniProtKB-SubCell"/>
</dbReference>
<dbReference type="InterPro" id="IPR038770">
    <property type="entry name" value="Na+/solute_symporter_sf"/>
</dbReference>
<evidence type="ECO:0000256" key="4">
    <source>
        <dbReference type="ARBA" id="ARBA00023136"/>
    </source>
</evidence>
<keyword evidence="2 5" id="KW-0812">Transmembrane</keyword>